<dbReference type="Gene3D" id="3.30.565.10">
    <property type="entry name" value="Histidine kinase-like ATPase, C-terminal domain"/>
    <property type="match status" value="1"/>
</dbReference>
<comment type="catalytic activity">
    <reaction evidence="1">
        <text>ATP + protein L-histidine = ADP + protein N-phospho-L-histidine.</text>
        <dbReference type="EC" id="2.7.13.3"/>
    </reaction>
</comment>
<feature type="transmembrane region" description="Helical" evidence="9">
    <location>
        <begin position="183"/>
        <end position="202"/>
    </location>
</feature>
<dbReference type="GO" id="GO:0005524">
    <property type="term" value="F:ATP binding"/>
    <property type="evidence" value="ECO:0007669"/>
    <property type="project" value="UniProtKB-KW"/>
</dbReference>
<keyword evidence="6 11" id="KW-0418">Kinase</keyword>
<evidence type="ECO:0000256" key="1">
    <source>
        <dbReference type="ARBA" id="ARBA00000085"/>
    </source>
</evidence>
<dbReference type="Gene3D" id="1.10.287.130">
    <property type="match status" value="1"/>
</dbReference>
<keyword evidence="9" id="KW-1133">Transmembrane helix</keyword>
<dbReference type="CDD" id="cd00082">
    <property type="entry name" value="HisKA"/>
    <property type="match status" value="1"/>
</dbReference>
<dbReference type="EMBL" id="FPJW01000009">
    <property type="protein sequence ID" value="SFX65390.1"/>
    <property type="molecule type" value="Genomic_DNA"/>
</dbReference>
<feature type="domain" description="Histidine kinase" evidence="10">
    <location>
        <begin position="423"/>
        <end position="635"/>
    </location>
</feature>
<evidence type="ECO:0000256" key="9">
    <source>
        <dbReference type="SAM" id="Phobius"/>
    </source>
</evidence>
<evidence type="ECO:0000256" key="2">
    <source>
        <dbReference type="ARBA" id="ARBA00012438"/>
    </source>
</evidence>
<dbReference type="SUPFAM" id="SSF55874">
    <property type="entry name" value="ATPase domain of HSP90 chaperone/DNA topoisomerase II/histidine kinase"/>
    <property type="match status" value="1"/>
</dbReference>
<dbReference type="OrthoDB" id="8807260at2"/>
<keyword evidence="7" id="KW-0067">ATP-binding</keyword>
<keyword evidence="4" id="KW-0808">Transferase</keyword>
<dbReference type="Pfam" id="PF02518">
    <property type="entry name" value="HATPase_c"/>
    <property type="match status" value="1"/>
</dbReference>
<evidence type="ECO:0000256" key="3">
    <source>
        <dbReference type="ARBA" id="ARBA00022553"/>
    </source>
</evidence>
<dbReference type="AlphaFoldDB" id="A0A1K1YTY2"/>
<dbReference type="SUPFAM" id="SSF47384">
    <property type="entry name" value="Homodimeric domain of signal transducing histidine kinase"/>
    <property type="match status" value="1"/>
</dbReference>
<organism evidence="11 12">
    <name type="scientific">Marinospirillum alkaliphilum DSM 21637</name>
    <dbReference type="NCBI Taxonomy" id="1122209"/>
    <lineage>
        <taxon>Bacteria</taxon>
        <taxon>Pseudomonadati</taxon>
        <taxon>Pseudomonadota</taxon>
        <taxon>Gammaproteobacteria</taxon>
        <taxon>Oceanospirillales</taxon>
        <taxon>Oceanospirillaceae</taxon>
        <taxon>Marinospirillum</taxon>
    </lineage>
</organism>
<keyword evidence="12" id="KW-1185">Reference proteome</keyword>
<evidence type="ECO:0000256" key="5">
    <source>
        <dbReference type="ARBA" id="ARBA00022741"/>
    </source>
</evidence>
<dbReference type="InterPro" id="IPR050351">
    <property type="entry name" value="BphY/WalK/GraS-like"/>
</dbReference>
<dbReference type="Pfam" id="PF00512">
    <property type="entry name" value="HisKA"/>
    <property type="match status" value="1"/>
</dbReference>
<feature type="transmembrane region" description="Helical" evidence="9">
    <location>
        <begin position="248"/>
        <end position="268"/>
    </location>
</feature>
<dbReference type="RefSeq" id="WP_143142831.1">
    <property type="nucleotide sequence ID" value="NZ_FPJW01000009.1"/>
</dbReference>
<dbReference type="InterPro" id="IPR005467">
    <property type="entry name" value="His_kinase_dom"/>
</dbReference>
<feature type="transmembrane region" description="Helical" evidence="9">
    <location>
        <begin position="337"/>
        <end position="361"/>
    </location>
</feature>
<dbReference type="Pfam" id="PF07695">
    <property type="entry name" value="7TMR-DISM_7TM"/>
    <property type="match status" value="1"/>
</dbReference>
<dbReference type="GO" id="GO:0030295">
    <property type="term" value="F:protein kinase activator activity"/>
    <property type="evidence" value="ECO:0007669"/>
    <property type="project" value="TreeGrafter"/>
</dbReference>
<reference evidence="11 12" key="1">
    <citation type="submission" date="2016-11" db="EMBL/GenBank/DDBJ databases">
        <authorList>
            <person name="Jaros S."/>
            <person name="Januszkiewicz K."/>
            <person name="Wedrychowicz H."/>
        </authorList>
    </citation>
    <scope>NUCLEOTIDE SEQUENCE [LARGE SCALE GENOMIC DNA]</scope>
    <source>
        <strain evidence="11 12">DSM 21637</strain>
    </source>
</reference>
<dbReference type="InterPro" id="IPR036097">
    <property type="entry name" value="HisK_dim/P_sf"/>
</dbReference>
<protein>
    <recommendedName>
        <fullName evidence="2">histidine kinase</fullName>
        <ecNumber evidence="2">2.7.13.3</ecNumber>
    </recommendedName>
</protein>
<dbReference type="EC" id="2.7.13.3" evidence="2"/>
<feature type="transmembrane region" description="Helical" evidence="9">
    <location>
        <begin position="306"/>
        <end position="328"/>
    </location>
</feature>
<dbReference type="InterPro" id="IPR011622">
    <property type="entry name" value="7TMR_DISM_rcpt_extracell_dom2"/>
</dbReference>
<evidence type="ECO:0000313" key="11">
    <source>
        <dbReference type="EMBL" id="SFX65390.1"/>
    </source>
</evidence>
<dbReference type="InterPro" id="IPR004358">
    <property type="entry name" value="Sig_transdc_His_kin-like_C"/>
</dbReference>
<name>A0A1K1YTY2_9GAMM</name>
<accession>A0A1K1YTY2</accession>
<dbReference type="PANTHER" id="PTHR42878">
    <property type="entry name" value="TWO-COMPONENT HISTIDINE KINASE"/>
    <property type="match status" value="1"/>
</dbReference>
<keyword evidence="8" id="KW-0902">Two-component regulatory system</keyword>
<evidence type="ECO:0000256" key="6">
    <source>
        <dbReference type="ARBA" id="ARBA00022777"/>
    </source>
</evidence>
<dbReference type="Gene3D" id="2.60.40.2380">
    <property type="match status" value="1"/>
</dbReference>
<evidence type="ECO:0000259" key="10">
    <source>
        <dbReference type="PROSITE" id="PS50109"/>
    </source>
</evidence>
<dbReference type="GO" id="GO:0000156">
    <property type="term" value="F:phosphorelay response regulator activity"/>
    <property type="evidence" value="ECO:0007669"/>
    <property type="project" value="TreeGrafter"/>
</dbReference>
<dbReference type="PROSITE" id="PS50109">
    <property type="entry name" value="HIS_KIN"/>
    <property type="match status" value="1"/>
</dbReference>
<proteinExistence type="predicted"/>
<feature type="transmembrane region" description="Helical" evidence="9">
    <location>
        <begin position="214"/>
        <end position="236"/>
    </location>
</feature>
<keyword evidence="9" id="KW-0812">Transmembrane</keyword>
<dbReference type="Proteomes" id="UP000182350">
    <property type="component" value="Unassembled WGS sequence"/>
</dbReference>
<dbReference type="GO" id="GO:0000155">
    <property type="term" value="F:phosphorelay sensor kinase activity"/>
    <property type="evidence" value="ECO:0007669"/>
    <property type="project" value="InterPro"/>
</dbReference>
<evidence type="ECO:0000256" key="8">
    <source>
        <dbReference type="ARBA" id="ARBA00023012"/>
    </source>
</evidence>
<dbReference type="InterPro" id="IPR036890">
    <property type="entry name" value="HATPase_C_sf"/>
</dbReference>
<keyword evidence="9" id="KW-0472">Membrane</keyword>
<sequence length="645" mass="73451">MNGPSASKLIPKTLLLVLLLFSTLLQAQTLVRPVHDLAGQLLFFYDADNRLTLNDLLAKEQAFIPLDGDLNLGYQPGTAWLKFTLTNQYDRAYEGWLEVRPAHLDHVTLYQPVGKDQWRVEVQGDNSRWAHRSVQHRTSVFELRLEAGETRTWYLQIQTTSNLAASLRIWEPEAMTRHLGREMLMMGGFLMAALLLALINAMQSVVMRERIYGIYAAYLMALALFLSMTEGIAHFLLAWDQPLRAEPWISLLHSLLILLTWWLLRDLVQLQRHHPRLDRFLWLFHGLLLTLGVLAILGGWDAWLKPWLWQVFVLQVFFNLLLAIWLAVRGNRAARFYLLAFGPLMLAALVTIFGLLGLIQLKFWNNALSIAGSLVHMVLMQLTVNDRVYAAKRAYEKARDQALNLALEEEQKAGLDQQQFLRRVAHEFRTPLAAILSANELLSVTGGKNPELQAKSLEHQRQSLDKLMQLVDKALQLENFERLQWRRDAAQVECRPLVQKVLAQLQPLIQQRQAQVEQEVSGRLAGDPQLLETLLLQLLDNALRHNPPGRTLRIDGQALPGLYRLMVWDNGVGIPVTDQQRIFGKFQRGVEVTEPGLGMGLYVAERIARLHGGQLLLESEPGQGSCFIVELPDVPPEQQKKRSEA</sequence>
<evidence type="ECO:0000313" key="12">
    <source>
        <dbReference type="Proteomes" id="UP000182350"/>
    </source>
</evidence>
<dbReference type="SMART" id="SM00387">
    <property type="entry name" value="HATPase_c"/>
    <property type="match status" value="1"/>
</dbReference>
<dbReference type="PRINTS" id="PR00344">
    <property type="entry name" value="BCTRLSENSOR"/>
</dbReference>
<gene>
    <name evidence="11" type="ORF">SAMN02745752_02377</name>
</gene>
<keyword evidence="5" id="KW-0547">Nucleotide-binding</keyword>
<dbReference type="Pfam" id="PF07696">
    <property type="entry name" value="7TMR-DISMED2"/>
    <property type="match status" value="1"/>
</dbReference>
<evidence type="ECO:0000256" key="7">
    <source>
        <dbReference type="ARBA" id="ARBA00022840"/>
    </source>
</evidence>
<evidence type="ECO:0000256" key="4">
    <source>
        <dbReference type="ARBA" id="ARBA00022679"/>
    </source>
</evidence>
<dbReference type="GO" id="GO:0007234">
    <property type="term" value="P:osmosensory signaling via phosphorelay pathway"/>
    <property type="evidence" value="ECO:0007669"/>
    <property type="project" value="TreeGrafter"/>
</dbReference>
<keyword evidence="3" id="KW-0597">Phosphoprotein</keyword>
<feature type="transmembrane region" description="Helical" evidence="9">
    <location>
        <begin position="280"/>
        <end position="300"/>
    </location>
</feature>
<dbReference type="InterPro" id="IPR003661">
    <property type="entry name" value="HisK_dim/P_dom"/>
</dbReference>
<dbReference type="PANTHER" id="PTHR42878:SF7">
    <property type="entry name" value="SENSOR HISTIDINE KINASE GLRK"/>
    <property type="match status" value="1"/>
</dbReference>
<dbReference type="InterPro" id="IPR003594">
    <property type="entry name" value="HATPase_dom"/>
</dbReference>
<dbReference type="STRING" id="1122209.SAMN02745752_02377"/>
<dbReference type="SMART" id="SM00388">
    <property type="entry name" value="HisKA"/>
    <property type="match status" value="1"/>
</dbReference>
<dbReference type="CDD" id="cd00075">
    <property type="entry name" value="HATPase"/>
    <property type="match status" value="1"/>
</dbReference>
<dbReference type="InterPro" id="IPR011623">
    <property type="entry name" value="7TMR_DISM_rcpt_extracell_dom1"/>
</dbReference>